<accession>A0A916UIE6</accession>
<gene>
    <name evidence="1" type="ORF">GCM10011410_29320</name>
</gene>
<proteinExistence type="predicted"/>
<organism evidence="1 2">
    <name type="scientific">Hoyosella rhizosphaerae</name>
    <dbReference type="NCBI Taxonomy" id="1755582"/>
    <lineage>
        <taxon>Bacteria</taxon>
        <taxon>Bacillati</taxon>
        <taxon>Actinomycetota</taxon>
        <taxon>Actinomycetes</taxon>
        <taxon>Mycobacteriales</taxon>
        <taxon>Hoyosellaceae</taxon>
        <taxon>Hoyosella</taxon>
    </lineage>
</organism>
<dbReference type="InterPro" id="IPR036895">
    <property type="entry name" value="Uracil-DNA_glycosylase-like_sf"/>
</dbReference>
<dbReference type="EMBL" id="BMJH01000003">
    <property type="protein sequence ID" value="GGC74199.1"/>
    <property type="molecule type" value="Genomic_DNA"/>
</dbReference>
<keyword evidence="2" id="KW-1185">Reference proteome</keyword>
<name>A0A916UIE6_9ACTN</name>
<evidence type="ECO:0008006" key="3">
    <source>
        <dbReference type="Google" id="ProtNLM"/>
    </source>
</evidence>
<dbReference type="Gene3D" id="3.40.470.10">
    <property type="entry name" value="Uracil-DNA glycosylase-like domain"/>
    <property type="match status" value="1"/>
</dbReference>
<dbReference type="SUPFAM" id="SSF52141">
    <property type="entry name" value="Uracil-DNA glycosylase-like"/>
    <property type="match status" value="1"/>
</dbReference>
<evidence type="ECO:0000313" key="2">
    <source>
        <dbReference type="Proteomes" id="UP000641514"/>
    </source>
</evidence>
<dbReference type="AlphaFoldDB" id="A0A916UIE6"/>
<reference evidence="1" key="2">
    <citation type="submission" date="2020-09" db="EMBL/GenBank/DDBJ databases">
        <authorList>
            <person name="Sun Q."/>
            <person name="Zhou Y."/>
        </authorList>
    </citation>
    <scope>NUCLEOTIDE SEQUENCE</scope>
    <source>
        <strain evidence="1">CGMCC 1.15478</strain>
    </source>
</reference>
<evidence type="ECO:0000313" key="1">
    <source>
        <dbReference type="EMBL" id="GGC74199.1"/>
    </source>
</evidence>
<reference evidence="1" key="1">
    <citation type="journal article" date="2014" name="Int. J. Syst. Evol. Microbiol.">
        <title>Complete genome sequence of Corynebacterium casei LMG S-19264T (=DSM 44701T), isolated from a smear-ripened cheese.</title>
        <authorList>
            <consortium name="US DOE Joint Genome Institute (JGI-PGF)"/>
            <person name="Walter F."/>
            <person name="Albersmeier A."/>
            <person name="Kalinowski J."/>
            <person name="Ruckert C."/>
        </authorList>
    </citation>
    <scope>NUCLEOTIDE SEQUENCE</scope>
    <source>
        <strain evidence="1">CGMCC 1.15478</strain>
    </source>
</reference>
<dbReference type="Proteomes" id="UP000641514">
    <property type="component" value="Unassembled WGS sequence"/>
</dbReference>
<comment type="caution">
    <text evidence="1">The sequence shown here is derived from an EMBL/GenBank/DDBJ whole genome shotgun (WGS) entry which is preliminary data.</text>
</comment>
<protein>
    <recommendedName>
        <fullName evidence="3">Uracil-DNA glycosylase-like domain-containing protein</fullName>
    </recommendedName>
</protein>
<sequence>MPKALASASERASRAKHLGAPHVVPINDLVDEIGRAMGWANLPYIDPTFGGINSRALLVMKAPEEDADPSRTDHRFLSFDNNDDGAANMFEAFQRRGLARSLVLPWNVCPFPIVGYTPNAVERRRAAPFTRRLLGMLPALEVVVTLGGPARDGWRPSELHPGRKLNLIAGASPSPPGINTLKNRQSFDAAIDQLTQVLNR</sequence>